<accession>A0ABP1R981</accession>
<feature type="compositionally biased region" description="Low complexity" evidence="1">
    <location>
        <begin position="122"/>
        <end position="136"/>
    </location>
</feature>
<dbReference type="Proteomes" id="UP001642540">
    <property type="component" value="Unassembled WGS sequence"/>
</dbReference>
<sequence length="142" mass="15927">MKPDQYLFLFVLLHSASLLFASSGATDSATIRAIESELRRVKATSENTFAEIKKQKDATAILQNEFKWLHTELKGFKKTLADIEQLVNKTISNDTQFIREKVADLSTFILNPNKNSTKVVNNTATTSTTPSPTPTKKTFKLF</sequence>
<keyword evidence="4" id="KW-1185">Reference proteome</keyword>
<dbReference type="EMBL" id="CAXLJM020000068">
    <property type="protein sequence ID" value="CAL8122857.1"/>
    <property type="molecule type" value="Genomic_DNA"/>
</dbReference>
<reference evidence="3 4" key="1">
    <citation type="submission" date="2024-08" db="EMBL/GenBank/DDBJ databases">
        <authorList>
            <person name="Cucini C."/>
            <person name="Frati F."/>
        </authorList>
    </citation>
    <scope>NUCLEOTIDE SEQUENCE [LARGE SCALE GENOMIC DNA]</scope>
</reference>
<feature type="region of interest" description="Disordered" evidence="1">
    <location>
        <begin position="122"/>
        <end position="142"/>
    </location>
</feature>
<organism evidence="3 4">
    <name type="scientific">Orchesella dallaii</name>
    <dbReference type="NCBI Taxonomy" id="48710"/>
    <lineage>
        <taxon>Eukaryota</taxon>
        <taxon>Metazoa</taxon>
        <taxon>Ecdysozoa</taxon>
        <taxon>Arthropoda</taxon>
        <taxon>Hexapoda</taxon>
        <taxon>Collembola</taxon>
        <taxon>Entomobryomorpha</taxon>
        <taxon>Entomobryoidea</taxon>
        <taxon>Orchesellidae</taxon>
        <taxon>Orchesellinae</taxon>
        <taxon>Orchesella</taxon>
    </lineage>
</organism>
<gene>
    <name evidence="3" type="ORF">ODALV1_LOCUS19982</name>
</gene>
<proteinExistence type="predicted"/>
<evidence type="ECO:0000256" key="1">
    <source>
        <dbReference type="SAM" id="MobiDB-lite"/>
    </source>
</evidence>
<evidence type="ECO:0000256" key="2">
    <source>
        <dbReference type="SAM" id="SignalP"/>
    </source>
</evidence>
<comment type="caution">
    <text evidence="3">The sequence shown here is derived from an EMBL/GenBank/DDBJ whole genome shotgun (WGS) entry which is preliminary data.</text>
</comment>
<evidence type="ECO:0000313" key="3">
    <source>
        <dbReference type="EMBL" id="CAL8122857.1"/>
    </source>
</evidence>
<evidence type="ECO:0000313" key="4">
    <source>
        <dbReference type="Proteomes" id="UP001642540"/>
    </source>
</evidence>
<feature type="chain" id="PRO_5046648512" evidence="2">
    <location>
        <begin position="22"/>
        <end position="142"/>
    </location>
</feature>
<keyword evidence="2" id="KW-0732">Signal</keyword>
<feature type="signal peptide" evidence="2">
    <location>
        <begin position="1"/>
        <end position="21"/>
    </location>
</feature>
<name>A0ABP1R981_9HEXA</name>
<protein>
    <submittedName>
        <fullName evidence="3">Uncharacterized protein</fullName>
    </submittedName>
</protein>